<gene>
    <name evidence="1" type="ORF">FAZ78_00545</name>
</gene>
<comment type="caution">
    <text evidence="1">The sequence shown here is derived from an EMBL/GenBank/DDBJ whole genome shotgun (WGS) entry which is preliminary data.</text>
</comment>
<dbReference type="SUPFAM" id="SSF63992">
    <property type="entry name" value="Dipeptide transport protein"/>
    <property type="match status" value="1"/>
</dbReference>
<dbReference type="InterPro" id="IPR036177">
    <property type="entry name" value="Peptidase_M55_sf"/>
</dbReference>
<dbReference type="RefSeq" id="WP_136790842.1">
    <property type="nucleotide sequence ID" value="NZ_SWAU01000002.1"/>
</dbReference>
<evidence type="ECO:0000313" key="2">
    <source>
        <dbReference type="Proteomes" id="UP000306340"/>
    </source>
</evidence>
<protein>
    <submittedName>
        <fullName evidence="1">Uncharacterized protein</fullName>
    </submittedName>
</protein>
<dbReference type="Proteomes" id="UP000306340">
    <property type="component" value="Unassembled WGS sequence"/>
</dbReference>
<accession>A0A4U0Z2G0</accession>
<reference evidence="1 2" key="1">
    <citation type="submission" date="2019-04" db="EMBL/GenBank/DDBJ databases">
        <title>Crypto-aerobic microbial life in anoxic (sulfidic) marine sediments.</title>
        <authorList>
            <person name="Bhattacharya S."/>
            <person name="Roy C."/>
            <person name="Mondal N."/>
            <person name="Sarkar J."/>
            <person name="Mandal S."/>
            <person name="Rameez M.J."/>
            <person name="Ghosh W."/>
        </authorList>
    </citation>
    <scope>NUCLEOTIDE SEQUENCE [LARGE SCALE GENOMIC DNA]</scope>
    <source>
        <strain evidence="1 2">SBBC</strain>
    </source>
</reference>
<organism evidence="1 2">
    <name type="scientific">Cereibacter changlensis</name>
    <dbReference type="NCBI Taxonomy" id="402884"/>
    <lineage>
        <taxon>Bacteria</taxon>
        <taxon>Pseudomonadati</taxon>
        <taxon>Pseudomonadota</taxon>
        <taxon>Alphaproteobacteria</taxon>
        <taxon>Rhodobacterales</taxon>
        <taxon>Paracoccaceae</taxon>
        <taxon>Cereibacter</taxon>
    </lineage>
</organism>
<evidence type="ECO:0000313" key="1">
    <source>
        <dbReference type="EMBL" id="TKA98438.1"/>
    </source>
</evidence>
<proteinExistence type="predicted"/>
<sequence>MESALSNGISGAMPAKAGDWVLRIEFSNPVDAYQRCWYPGVEHVADRTLQFQTSGFFEIQRAILFIVM</sequence>
<name>A0A4U0Z2G0_9RHOB</name>
<dbReference type="EMBL" id="SWAU01000002">
    <property type="protein sequence ID" value="TKA98438.1"/>
    <property type="molecule type" value="Genomic_DNA"/>
</dbReference>
<dbReference type="AlphaFoldDB" id="A0A4U0Z2G0"/>